<dbReference type="RefSeq" id="WP_148579928.1">
    <property type="nucleotide sequence ID" value="NZ_JAVEUW010000032.1"/>
</dbReference>
<dbReference type="GO" id="GO:0020037">
    <property type="term" value="F:heme binding"/>
    <property type="evidence" value="ECO:0007669"/>
    <property type="project" value="InterPro"/>
</dbReference>
<dbReference type="Proteomes" id="UP000389128">
    <property type="component" value="Unassembled WGS sequence"/>
</dbReference>
<feature type="chain" id="PRO_5025486049" evidence="7">
    <location>
        <begin position="22"/>
        <end position="100"/>
    </location>
</feature>
<dbReference type="GO" id="GO:0009055">
    <property type="term" value="F:electron transfer activity"/>
    <property type="evidence" value="ECO:0007669"/>
    <property type="project" value="InterPro"/>
</dbReference>
<dbReference type="OrthoDB" id="8526831at2"/>
<dbReference type="Pfam" id="PF00034">
    <property type="entry name" value="Cytochrom_C"/>
    <property type="match status" value="1"/>
</dbReference>
<evidence type="ECO:0000256" key="7">
    <source>
        <dbReference type="SAM" id="SignalP"/>
    </source>
</evidence>
<protein>
    <submittedName>
        <fullName evidence="9">Cytochrome c class I</fullName>
    </submittedName>
</protein>
<dbReference type="Gene3D" id="1.10.760.10">
    <property type="entry name" value="Cytochrome c-like domain"/>
    <property type="match status" value="1"/>
</dbReference>
<keyword evidence="4" id="KW-0249">Electron transport</keyword>
<feature type="signal peptide" evidence="7">
    <location>
        <begin position="1"/>
        <end position="21"/>
    </location>
</feature>
<proteinExistence type="predicted"/>
<dbReference type="AlphaFoldDB" id="A0A6C2CM08"/>
<sequence>MIKKTSACLAALMLFGGPAFAQSADSGRLLASNCFQCHGTNGRPSVSGFDRLAGASSSEIYSELKEMQGKTVGNDIMKVHARGYTDTQLRAIATYFAAQR</sequence>
<keyword evidence="1" id="KW-0813">Transport</keyword>
<dbReference type="PANTHER" id="PTHR33751">
    <property type="entry name" value="CBB3-TYPE CYTOCHROME C OXIDASE SUBUNIT FIXP"/>
    <property type="match status" value="1"/>
</dbReference>
<feature type="domain" description="Cytochrome c" evidence="8">
    <location>
        <begin position="11"/>
        <end position="100"/>
    </location>
</feature>
<comment type="caution">
    <text evidence="9">The sequence shown here is derived from an EMBL/GenBank/DDBJ whole genome shotgun (WGS) entry which is preliminary data.</text>
</comment>
<dbReference type="InterPro" id="IPR036909">
    <property type="entry name" value="Cyt_c-like_dom_sf"/>
</dbReference>
<evidence type="ECO:0000256" key="1">
    <source>
        <dbReference type="ARBA" id="ARBA00022448"/>
    </source>
</evidence>
<keyword evidence="7" id="KW-0732">Signal</keyword>
<keyword evidence="5 6" id="KW-0408">Iron</keyword>
<gene>
    <name evidence="9" type="ORF">ETQ85_15220</name>
</gene>
<evidence type="ECO:0000256" key="4">
    <source>
        <dbReference type="ARBA" id="ARBA00022982"/>
    </source>
</evidence>
<evidence type="ECO:0000256" key="3">
    <source>
        <dbReference type="ARBA" id="ARBA00022723"/>
    </source>
</evidence>
<dbReference type="PANTHER" id="PTHR33751:SF9">
    <property type="entry name" value="CYTOCHROME C4"/>
    <property type="match status" value="1"/>
</dbReference>
<dbReference type="PROSITE" id="PS51007">
    <property type="entry name" value="CYTC"/>
    <property type="match status" value="1"/>
</dbReference>
<evidence type="ECO:0000256" key="2">
    <source>
        <dbReference type="ARBA" id="ARBA00022617"/>
    </source>
</evidence>
<dbReference type="SUPFAM" id="SSF46626">
    <property type="entry name" value="Cytochrome c"/>
    <property type="match status" value="1"/>
</dbReference>
<reference evidence="9 10" key="1">
    <citation type="submission" date="2019-01" db="EMBL/GenBank/DDBJ databases">
        <title>Zoogloea oleivorans genome sequencing and assembly.</title>
        <authorList>
            <person name="Tancsics A."/>
            <person name="Farkas M."/>
            <person name="Kriszt B."/>
            <person name="Maroti G."/>
            <person name="Horvath B."/>
        </authorList>
    </citation>
    <scope>NUCLEOTIDE SEQUENCE [LARGE SCALE GENOMIC DNA]</scope>
    <source>
        <strain evidence="9 10">Buc</strain>
    </source>
</reference>
<keyword evidence="3 6" id="KW-0479">Metal-binding</keyword>
<dbReference type="GO" id="GO:0046872">
    <property type="term" value="F:metal ion binding"/>
    <property type="evidence" value="ECO:0007669"/>
    <property type="project" value="UniProtKB-KW"/>
</dbReference>
<keyword evidence="2 6" id="KW-0349">Heme</keyword>
<evidence type="ECO:0000313" key="9">
    <source>
        <dbReference type="EMBL" id="TYC55068.1"/>
    </source>
</evidence>
<name>A0A6C2CM08_9RHOO</name>
<dbReference type="InterPro" id="IPR009056">
    <property type="entry name" value="Cyt_c-like_dom"/>
</dbReference>
<dbReference type="EMBL" id="SDKK01000014">
    <property type="protein sequence ID" value="TYC55068.1"/>
    <property type="molecule type" value="Genomic_DNA"/>
</dbReference>
<evidence type="ECO:0000256" key="5">
    <source>
        <dbReference type="ARBA" id="ARBA00023004"/>
    </source>
</evidence>
<evidence type="ECO:0000256" key="6">
    <source>
        <dbReference type="PROSITE-ProRule" id="PRU00433"/>
    </source>
</evidence>
<accession>A0A6C2CM08</accession>
<evidence type="ECO:0000259" key="8">
    <source>
        <dbReference type="PROSITE" id="PS51007"/>
    </source>
</evidence>
<organism evidence="9 10">
    <name type="scientific">Zoogloea oleivorans</name>
    <dbReference type="NCBI Taxonomy" id="1552750"/>
    <lineage>
        <taxon>Bacteria</taxon>
        <taxon>Pseudomonadati</taxon>
        <taxon>Pseudomonadota</taxon>
        <taxon>Betaproteobacteria</taxon>
        <taxon>Rhodocyclales</taxon>
        <taxon>Zoogloeaceae</taxon>
        <taxon>Zoogloea</taxon>
    </lineage>
</organism>
<evidence type="ECO:0000313" key="10">
    <source>
        <dbReference type="Proteomes" id="UP000389128"/>
    </source>
</evidence>
<dbReference type="InterPro" id="IPR050597">
    <property type="entry name" value="Cytochrome_c_Oxidase_Subunit"/>
</dbReference>
<keyword evidence="10" id="KW-1185">Reference proteome</keyword>